<evidence type="ECO:0000259" key="7">
    <source>
        <dbReference type="Pfam" id="PF07687"/>
    </source>
</evidence>
<comment type="caution">
    <text evidence="8">The sequence shown here is derived from an EMBL/GenBank/DDBJ whole genome shotgun (WGS) entry which is preliminary data.</text>
</comment>
<protein>
    <submittedName>
        <fullName evidence="8">M20/M25/M40 family metallo-hydrolase</fullName>
    </submittedName>
</protein>
<evidence type="ECO:0000313" key="8">
    <source>
        <dbReference type="EMBL" id="KAA5802264.1"/>
    </source>
</evidence>
<evidence type="ECO:0000256" key="1">
    <source>
        <dbReference type="ARBA" id="ARBA00006247"/>
    </source>
</evidence>
<evidence type="ECO:0000256" key="3">
    <source>
        <dbReference type="ARBA" id="ARBA00022723"/>
    </source>
</evidence>
<keyword evidence="9" id="KW-1185">Reference proteome</keyword>
<dbReference type="EMBL" id="VWOJ01000003">
    <property type="protein sequence ID" value="KAA5802264.1"/>
    <property type="molecule type" value="Genomic_DNA"/>
</dbReference>
<comment type="similarity">
    <text evidence="1">Belongs to the peptidase M20A family.</text>
</comment>
<organism evidence="8 9">
    <name type="scientific">Alkalicaulis satelles</name>
    <dbReference type="NCBI Taxonomy" id="2609175"/>
    <lineage>
        <taxon>Bacteria</taxon>
        <taxon>Pseudomonadati</taxon>
        <taxon>Pseudomonadota</taxon>
        <taxon>Alphaproteobacteria</taxon>
        <taxon>Maricaulales</taxon>
        <taxon>Maricaulaceae</taxon>
        <taxon>Alkalicaulis</taxon>
    </lineage>
</organism>
<dbReference type="Gene3D" id="3.40.630.10">
    <property type="entry name" value="Zn peptidases"/>
    <property type="match status" value="1"/>
</dbReference>
<sequence>MASGCEWMTKAVMTAALGAALAACGAPAGQAPEPIALDSASLSETELGGRLSQAITFETISDREDPRASWDAFEAFRAWLAETHPMIFSRMQVEDLGHGTLWFTLEGRNRGLRPAVFIAHQDVVPVEPGTEGNWMHPPFGGVIANGQVWGRGALDMKGHLVALMGAMESLLTDGFEPERTLHIGLGHDEEVGGRGAQSMAAWLEARGQRAWFVLDEGGMIIEDSPFTGGPVALIGVAEKGFLTVEVTARARGGHSSTPPQQTSIALMAEAIARIQNAPFDMSLEGGPGREMFRALAPHMGGMAGFAAARPGLMGFLIEGELKKEDAGRAMLGTTIAPTVISGGTVMNVLPQETRLLVNLRLHPRDTGESALAHLRAAVAGLEGVSVEPYEAWSDPPGVAAMDGPAWDIIAGAAASAAGPETPVAPYLMVATTDLRHFADVADNLYRFMAARVHMADLDGIHGDNERIALSNLPLAADYFRTVIRAAGEDAES</sequence>
<dbReference type="GO" id="GO:0008233">
    <property type="term" value="F:peptidase activity"/>
    <property type="evidence" value="ECO:0007669"/>
    <property type="project" value="UniProtKB-KW"/>
</dbReference>
<keyword evidence="4 8" id="KW-0378">Hydrolase</keyword>
<dbReference type="Gene3D" id="1.10.150.900">
    <property type="match status" value="1"/>
</dbReference>
<feature type="domain" description="Peptidase M20 dimerisation" evidence="7">
    <location>
        <begin position="236"/>
        <end position="378"/>
    </location>
</feature>
<accession>A0A5M6ZEF6</accession>
<dbReference type="GO" id="GO:0046872">
    <property type="term" value="F:metal ion binding"/>
    <property type="evidence" value="ECO:0007669"/>
    <property type="project" value="UniProtKB-KW"/>
</dbReference>
<evidence type="ECO:0000256" key="6">
    <source>
        <dbReference type="SAM" id="SignalP"/>
    </source>
</evidence>
<dbReference type="InterPro" id="IPR002933">
    <property type="entry name" value="Peptidase_M20"/>
</dbReference>
<dbReference type="PANTHER" id="PTHR45962">
    <property type="entry name" value="N-FATTY-ACYL-AMINO ACID SYNTHASE/HYDROLASE PM20D1"/>
    <property type="match status" value="1"/>
</dbReference>
<dbReference type="GO" id="GO:0006508">
    <property type="term" value="P:proteolysis"/>
    <property type="evidence" value="ECO:0007669"/>
    <property type="project" value="UniProtKB-KW"/>
</dbReference>
<reference evidence="8 9" key="1">
    <citation type="submission" date="2019-09" db="EMBL/GenBank/DDBJ databases">
        <authorList>
            <person name="Kevbrin V."/>
            <person name="Grouzdev D.S."/>
        </authorList>
    </citation>
    <scope>NUCLEOTIDE SEQUENCE [LARGE SCALE GENOMIC DNA]</scope>
    <source>
        <strain evidence="8 9">G-192</strain>
    </source>
</reference>
<keyword evidence="5" id="KW-0862">Zinc</keyword>
<gene>
    <name evidence="8" type="ORF">F1654_10555</name>
</gene>
<evidence type="ECO:0000256" key="5">
    <source>
        <dbReference type="ARBA" id="ARBA00022833"/>
    </source>
</evidence>
<dbReference type="Gene3D" id="3.30.70.360">
    <property type="match status" value="1"/>
</dbReference>
<keyword evidence="3" id="KW-0479">Metal-binding</keyword>
<dbReference type="SUPFAM" id="SSF55031">
    <property type="entry name" value="Bacterial exopeptidase dimerisation domain"/>
    <property type="match status" value="1"/>
</dbReference>
<dbReference type="InterPro" id="IPR047177">
    <property type="entry name" value="Pept_M20A"/>
</dbReference>
<proteinExistence type="inferred from homology"/>
<dbReference type="Pfam" id="PF07687">
    <property type="entry name" value="M20_dimer"/>
    <property type="match status" value="1"/>
</dbReference>
<evidence type="ECO:0000256" key="2">
    <source>
        <dbReference type="ARBA" id="ARBA00022670"/>
    </source>
</evidence>
<feature type="chain" id="PRO_5024331353" evidence="6">
    <location>
        <begin position="29"/>
        <end position="492"/>
    </location>
</feature>
<keyword evidence="6" id="KW-0732">Signal</keyword>
<dbReference type="InterPro" id="IPR011650">
    <property type="entry name" value="Peptidase_M20_dimer"/>
</dbReference>
<dbReference type="InterPro" id="IPR036264">
    <property type="entry name" value="Bact_exopeptidase_dim_dom"/>
</dbReference>
<feature type="signal peptide" evidence="6">
    <location>
        <begin position="1"/>
        <end position="28"/>
    </location>
</feature>
<dbReference type="AlphaFoldDB" id="A0A5M6ZEF6"/>
<dbReference type="Proteomes" id="UP000325122">
    <property type="component" value="Unassembled WGS sequence"/>
</dbReference>
<keyword evidence="2" id="KW-0645">Protease</keyword>
<evidence type="ECO:0000313" key="9">
    <source>
        <dbReference type="Proteomes" id="UP000325122"/>
    </source>
</evidence>
<dbReference type="Pfam" id="PF01546">
    <property type="entry name" value="Peptidase_M20"/>
    <property type="match status" value="1"/>
</dbReference>
<dbReference type="SUPFAM" id="SSF53187">
    <property type="entry name" value="Zn-dependent exopeptidases"/>
    <property type="match status" value="1"/>
</dbReference>
<name>A0A5M6ZEF6_9PROT</name>
<evidence type="ECO:0000256" key="4">
    <source>
        <dbReference type="ARBA" id="ARBA00022801"/>
    </source>
</evidence>
<dbReference type="PANTHER" id="PTHR45962:SF1">
    <property type="entry name" value="N-FATTY-ACYL-AMINO ACID SYNTHASE_HYDROLASE PM20D1"/>
    <property type="match status" value="1"/>
</dbReference>